<evidence type="ECO:0000259" key="2">
    <source>
        <dbReference type="Pfam" id="PF02517"/>
    </source>
</evidence>
<name>A0A0C2FDS5_9ACTN</name>
<protein>
    <submittedName>
        <fullName evidence="3">CAAX protease</fullName>
    </submittedName>
</protein>
<proteinExistence type="predicted"/>
<dbReference type="EMBL" id="JROO01000039">
    <property type="protein sequence ID" value="KIH97319.1"/>
    <property type="molecule type" value="Genomic_DNA"/>
</dbReference>
<feature type="domain" description="CAAX prenyl protease 2/Lysostaphin resistance protein A-like" evidence="2">
    <location>
        <begin position="107"/>
        <end position="195"/>
    </location>
</feature>
<organism evidence="3 4">
    <name type="scientific">Streptomonospora alba</name>
    <dbReference type="NCBI Taxonomy" id="183763"/>
    <lineage>
        <taxon>Bacteria</taxon>
        <taxon>Bacillati</taxon>
        <taxon>Actinomycetota</taxon>
        <taxon>Actinomycetes</taxon>
        <taxon>Streptosporangiales</taxon>
        <taxon>Nocardiopsidaceae</taxon>
        <taxon>Streptomonospora</taxon>
    </lineage>
</organism>
<evidence type="ECO:0000313" key="3">
    <source>
        <dbReference type="EMBL" id="KIH97319.1"/>
    </source>
</evidence>
<dbReference type="Proteomes" id="UP000031675">
    <property type="component" value="Unassembled WGS sequence"/>
</dbReference>
<evidence type="ECO:0000256" key="1">
    <source>
        <dbReference type="SAM" id="Phobius"/>
    </source>
</evidence>
<sequence>MRFVWQLLAVVAISLVGGNIVLLVESNPWLTLALGTLTAALTVLVYAWVVRRTEKRVVTEVARAGLVSQTALGTVIGFALFVMVILNIYFLEFYEIQGVGSVVGAIGFVGFMGAAAVAEEVLFRGVLYRIIEEKTGTWISLVLTSVVFALGHVPNPNATAMGIAVVAVAGGMFAAAYAAGRNLWLPIGIHFGWNFTAAGVFSTEVSGNGASSGLLEAEVSGPALISGGEFGPEASLYSLAFCLLTMLVFLWIAHRRGRLVPFRRTDRAGAEAKLPR</sequence>
<dbReference type="RefSeq" id="WP_040275721.1">
    <property type="nucleotide sequence ID" value="NZ_JROO01000039.1"/>
</dbReference>
<feature type="transmembrane region" description="Helical" evidence="1">
    <location>
        <begin position="135"/>
        <end position="153"/>
    </location>
</feature>
<dbReference type="PANTHER" id="PTHR39430">
    <property type="entry name" value="MEMBRANE-ASSOCIATED PROTEASE-RELATED"/>
    <property type="match status" value="1"/>
</dbReference>
<keyword evidence="3" id="KW-0645">Protease</keyword>
<dbReference type="OrthoDB" id="193898at2"/>
<gene>
    <name evidence="3" type="ORF">LP52_19600</name>
</gene>
<dbReference type="InterPro" id="IPR003675">
    <property type="entry name" value="Rce1/LyrA-like_dom"/>
</dbReference>
<accession>A0A0C2FDS5</accession>
<dbReference type="STRING" id="183763.LP52_19600"/>
<keyword evidence="1" id="KW-0472">Membrane</keyword>
<dbReference type="GO" id="GO:0080120">
    <property type="term" value="P:CAAX-box protein maturation"/>
    <property type="evidence" value="ECO:0007669"/>
    <property type="project" value="UniProtKB-ARBA"/>
</dbReference>
<keyword evidence="1" id="KW-0812">Transmembrane</keyword>
<comment type="caution">
    <text evidence="3">The sequence shown here is derived from an EMBL/GenBank/DDBJ whole genome shotgun (WGS) entry which is preliminary data.</text>
</comment>
<keyword evidence="1" id="KW-1133">Transmembrane helix</keyword>
<keyword evidence="3" id="KW-0378">Hydrolase</keyword>
<dbReference type="PANTHER" id="PTHR39430:SF1">
    <property type="entry name" value="PROTEASE"/>
    <property type="match status" value="1"/>
</dbReference>
<evidence type="ECO:0000313" key="4">
    <source>
        <dbReference type="Proteomes" id="UP000031675"/>
    </source>
</evidence>
<dbReference type="GO" id="GO:0004175">
    <property type="term" value="F:endopeptidase activity"/>
    <property type="evidence" value="ECO:0007669"/>
    <property type="project" value="UniProtKB-ARBA"/>
</dbReference>
<reference evidence="4" key="1">
    <citation type="journal article" date="2015" name="Chem. Biol.">
        <title>Structure, bioactivity, and resistance mechanism of streptomonomicin, an unusual lasso Peptide from an understudied halophilic actinomycete.</title>
        <authorList>
            <person name="Metelev M."/>
            <person name="Tietz J.I."/>
            <person name="Melby J.O."/>
            <person name="Blair P.M."/>
            <person name="Zhu L."/>
            <person name="Livnat I."/>
            <person name="Severinov K."/>
            <person name="Mitchell D.A."/>
        </authorList>
    </citation>
    <scope>NUCLEOTIDE SEQUENCE [LARGE SCALE GENOMIC DNA]</scope>
    <source>
        <strain evidence="4">YIM 90003</strain>
    </source>
</reference>
<dbReference type="GO" id="GO:0006508">
    <property type="term" value="P:proteolysis"/>
    <property type="evidence" value="ECO:0007669"/>
    <property type="project" value="UniProtKB-KW"/>
</dbReference>
<keyword evidence="4" id="KW-1185">Reference proteome</keyword>
<feature type="transmembrane region" description="Helical" evidence="1">
    <location>
        <begin position="234"/>
        <end position="253"/>
    </location>
</feature>
<dbReference type="Pfam" id="PF02517">
    <property type="entry name" value="Rce1-like"/>
    <property type="match status" value="1"/>
</dbReference>
<feature type="transmembrane region" description="Helical" evidence="1">
    <location>
        <begin position="70"/>
        <end position="90"/>
    </location>
</feature>
<dbReference type="AlphaFoldDB" id="A0A0C2FDS5"/>
<feature type="transmembrane region" description="Helical" evidence="1">
    <location>
        <begin position="159"/>
        <end position="179"/>
    </location>
</feature>
<feature type="transmembrane region" description="Helical" evidence="1">
    <location>
        <begin position="102"/>
        <end position="123"/>
    </location>
</feature>
<feature type="transmembrane region" description="Helical" evidence="1">
    <location>
        <begin position="28"/>
        <end position="49"/>
    </location>
</feature>